<keyword evidence="3" id="KW-1185">Reference proteome</keyword>
<dbReference type="AlphaFoldDB" id="A0A4C1WN89"/>
<proteinExistence type="predicted"/>
<keyword evidence="1" id="KW-0732">Signal</keyword>
<evidence type="ECO:0000313" key="2">
    <source>
        <dbReference type="EMBL" id="GBP51594.1"/>
    </source>
</evidence>
<dbReference type="Proteomes" id="UP000299102">
    <property type="component" value="Unassembled WGS sequence"/>
</dbReference>
<protein>
    <submittedName>
        <fullName evidence="2">Uncharacterized protein</fullName>
    </submittedName>
</protein>
<evidence type="ECO:0000313" key="3">
    <source>
        <dbReference type="Proteomes" id="UP000299102"/>
    </source>
</evidence>
<sequence length="126" mass="13444">MSSKNNHSAVNVGGLVVVFLLGVGVASENVTSQNNGTSKMAWLKGLLDHHDWHDVVNASEPLTPLCADQLNDYVSALNEGQLWASKIGHEAIRKNRTLVTAAGAVRTSGADAGTWKRAIVPCRSIR</sequence>
<dbReference type="OrthoDB" id="207378at2759"/>
<dbReference type="EMBL" id="BGZK01000584">
    <property type="protein sequence ID" value="GBP51594.1"/>
    <property type="molecule type" value="Genomic_DNA"/>
</dbReference>
<name>A0A4C1WN89_EUMVA</name>
<organism evidence="2 3">
    <name type="scientific">Eumeta variegata</name>
    <name type="common">Bagworm moth</name>
    <name type="synonym">Eumeta japonica</name>
    <dbReference type="NCBI Taxonomy" id="151549"/>
    <lineage>
        <taxon>Eukaryota</taxon>
        <taxon>Metazoa</taxon>
        <taxon>Ecdysozoa</taxon>
        <taxon>Arthropoda</taxon>
        <taxon>Hexapoda</taxon>
        <taxon>Insecta</taxon>
        <taxon>Pterygota</taxon>
        <taxon>Neoptera</taxon>
        <taxon>Endopterygota</taxon>
        <taxon>Lepidoptera</taxon>
        <taxon>Glossata</taxon>
        <taxon>Ditrysia</taxon>
        <taxon>Tineoidea</taxon>
        <taxon>Psychidae</taxon>
        <taxon>Oiketicinae</taxon>
        <taxon>Eumeta</taxon>
    </lineage>
</organism>
<reference evidence="2 3" key="1">
    <citation type="journal article" date="2019" name="Commun. Biol.">
        <title>The bagworm genome reveals a unique fibroin gene that provides high tensile strength.</title>
        <authorList>
            <person name="Kono N."/>
            <person name="Nakamura H."/>
            <person name="Ohtoshi R."/>
            <person name="Tomita M."/>
            <person name="Numata K."/>
            <person name="Arakawa K."/>
        </authorList>
    </citation>
    <scope>NUCLEOTIDE SEQUENCE [LARGE SCALE GENOMIC DNA]</scope>
</reference>
<feature type="chain" id="PRO_5020040076" evidence="1">
    <location>
        <begin position="28"/>
        <end position="126"/>
    </location>
</feature>
<comment type="caution">
    <text evidence="2">The sequence shown here is derived from an EMBL/GenBank/DDBJ whole genome shotgun (WGS) entry which is preliminary data.</text>
</comment>
<accession>A0A4C1WN89</accession>
<gene>
    <name evidence="2" type="ORF">EVAR_42777_1</name>
</gene>
<feature type="signal peptide" evidence="1">
    <location>
        <begin position="1"/>
        <end position="27"/>
    </location>
</feature>
<evidence type="ECO:0000256" key="1">
    <source>
        <dbReference type="SAM" id="SignalP"/>
    </source>
</evidence>